<organism evidence="2 3">
    <name type="scientific">Timema podura</name>
    <name type="common">Walking stick</name>
    <dbReference type="NCBI Taxonomy" id="61482"/>
    <lineage>
        <taxon>Eukaryota</taxon>
        <taxon>Metazoa</taxon>
        <taxon>Ecdysozoa</taxon>
        <taxon>Arthropoda</taxon>
        <taxon>Hexapoda</taxon>
        <taxon>Insecta</taxon>
        <taxon>Pterygota</taxon>
        <taxon>Neoptera</taxon>
        <taxon>Polyneoptera</taxon>
        <taxon>Phasmatodea</taxon>
        <taxon>Timematodea</taxon>
        <taxon>Timematoidea</taxon>
        <taxon>Timematidae</taxon>
        <taxon>Timema</taxon>
    </lineage>
</organism>
<reference evidence="2" key="1">
    <citation type="submission" date="2021-03" db="EMBL/GenBank/DDBJ databases">
        <authorList>
            <person name="Tran Van P."/>
        </authorList>
    </citation>
    <scope>NUCLEOTIDE SEQUENCE</scope>
</reference>
<gene>
    <name evidence="2" type="ORF">TPAB3V08_LOCUS3955</name>
</gene>
<dbReference type="EMBL" id="CAJPIN010004675">
    <property type="protein sequence ID" value="CAG2056972.1"/>
    <property type="molecule type" value="Genomic_DNA"/>
</dbReference>
<evidence type="ECO:0000256" key="1">
    <source>
        <dbReference type="SAM" id="MobiDB-lite"/>
    </source>
</evidence>
<feature type="non-terminal residue" evidence="2">
    <location>
        <position position="220"/>
    </location>
</feature>
<comment type="caution">
    <text evidence="2">The sequence shown here is derived from an EMBL/GenBank/DDBJ whole genome shotgun (WGS) entry which is preliminary data.</text>
</comment>
<evidence type="ECO:0000313" key="2">
    <source>
        <dbReference type="EMBL" id="CAG2056972.1"/>
    </source>
</evidence>
<sequence>MSVERSVPAFAWNAIFGKIPLSTPDRDSNLDHPVICILFFCENKTLDHVVTDSAHHRVLLPVLVIRLSTNYANGLVIGKVEFRGSEPAFAWRESGKPFRKNHPSSPDRDSNLDFPVLGGLTQHDWRVSQLRHRGGIDFTHNDISFYPLVDKGNRIVYSGLLVTRVVRNWIVSMSSYTSSPTFPPRQSVWSVSTYSPGGRAPLASTSTEELSDLVRDTNQV</sequence>
<dbReference type="Proteomes" id="UP001153148">
    <property type="component" value="Unassembled WGS sequence"/>
</dbReference>
<evidence type="ECO:0000313" key="3">
    <source>
        <dbReference type="Proteomes" id="UP001153148"/>
    </source>
</evidence>
<accession>A0ABN7NU17</accession>
<proteinExistence type="predicted"/>
<protein>
    <submittedName>
        <fullName evidence="2">Uncharacterized protein</fullName>
    </submittedName>
</protein>
<keyword evidence="3" id="KW-1185">Reference proteome</keyword>
<name>A0ABN7NU17_TIMPD</name>
<feature type="region of interest" description="Disordered" evidence="1">
    <location>
        <begin position="199"/>
        <end position="220"/>
    </location>
</feature>